<evidence type="ECO:0000313" key="2">
    <source>
        <dbReference type="Proteomes" id="UP000030694"/>
    </source>
</evidence>
<accession>A0A024X606</accession>
<name>A0A024X606_PLAFC</name>
<dbReference type="OMA" id="TIIMLHI"/>
<organism evidence="1 2">
    <name type="scientific">Plasmodium falciparum (isolate Camp / Malaysia)</name>
    <dbReference type="NCBI Taxonomy" id="5835"/>
    <lineage>
        <taxon>Eukaryota</taxon>
        <taxon>Sar</taxon>
        <taxon>Alveolata</taxon>
        <taxon>Apicomplexa</taxon>
        <taxon>Aconoidasida</taxon>
        <taxon>Haemosporida</taxon>
        <taxon>Plasmodiidae</taxon>
        <taxon>Plasmodium</taxon>
        <taxon>Plasmodium (Laverania)</taxon>
    </lineage>
</organism>
<evidence type="ECO:0000313" key="1">
    <source>
        <dbReference type="EMBL" id="ETW60236.1"/>
    </source>
</evidence>
<reference evidence="1 2" key="1">
    <citation type="submission" date="2013-02" db="EMBL/GenBank/DDBJ databases">
        <title>The Genome Annotation of Plasmodium falciparum CAMP/Malaysia.</title>
        <authorList>
            <consortium name="The Broad Institute Genome Sequencing Platform"/>
            <consortium name="The Broad Institute Genome Sequencing Center for Infectious Disease"/>
            <person name="Neafsey D."/>
            <person name="Hoffman S."/>
            <person name="Volkman S."/>
            <person name="Rosenthal P."/>
            <person name="Walker B."/>
            <person name="Young S.K."/>
            <person name="Zeng Q."/>
            <person name="Gargeya S."/>
            <person name="Fitzgerald M."/>
            <person name="Haas B."/>
            <person name="Abouelleil A."/>
            <person name="Allen A.W."/>
            <person name="Alvarado L."/>
            <person name="Arachchi H.M."/>
            <person name="Berlin A.M."/>
            <person name="Chapman S.B."/>
            <person name="Gainer-Dewar J."/>
            <person name="Goldberg J."/>
            <person name="Griggs A."/>
            <person name="Gujja S."/>
            <person name="Hansen M."/>
            <person name="Howarth C."/>
            <person name="Imamovic A."/>
            <person name="Ireland A."/>
            <person name="Larimer J."/>
            <person name="McCowan C."/>
            <person name="Murphy C."/>
            <person name="Pearson M."/>
            <person name="Poon T.W."/>
            <person name="Priest M."/>
            <person name="Roberts A."/>
            <person name="Saif S."/>
            <person name="Shea T."/>
            <person name="Sisk P."/>
            <person name="Sykes S."/>
            <person name="Wortman J."/>
            <person name="Nusbaum C."/>
            <person name="Birren B."/>
        </authorList>
    </citation>
    <scope>NUCLEOTIDE SEQUENCE [LARGE SCALE GENOMIC DNA]</scope>
    <source>
        <strain evidence="1 2">CAMP/Malaysia</strain>
    </source>
</reference>
<sequence length="96" mass="11843">MIYKNTKMLSYLYNTIIMLHIRILSHNYITRETCDHIILYILNCYIKTKKIKRKKEKLKTLMNLHQEYILRCFNLNTYNICIYLFNLTRVNLNIYT</sequence>
<reference evidence="1 2" key="2">
    <citation type="submission" date="2013-02" db="EMBL/GenBank/DDBJ databases">
        <title>The Genome Sequence of Plasmodium falciparum CAMP/Malaysia.</title>
        <authorList>
            <consortium name="The Broad Institute Genome Sequencing Platform"/>
            <consortium name="The Broad Institute Genome Sequencing Center for Infectious Disease"/>
            <person name="Neafsey D."/>
            <person name="Cheeseman I."/>
            <person name="Volkman S."/>
            <person name="Adams J."/>
            <person name="Walker B."/>
            <person name="Young S.K."/>
            <person name="Zeng Q."/>
            <person name="Gargeya S."/>
            <person name="Fitzgerald M."/>
            <person name="Haas B."/>
            <person name="Abouelleil A."/>
            <person name="Alvarado L."/>
            <person name="Arachchi H.M."/>
            <person name="Berlin A.M."/>
            <person name="Chapman S.B."/>
            <person name="Dewar J."/>
            <person name="Goldberg J."/>
            <person name="Griggs A."/>
            <person name="Gujja S."/>
            <person name="Hansen M."/>
            <person name="Howarth C."/>
            <person name="Imamovic A."/>
            <person name="Larimer J."/>
            <person name="McCowan C."/>
            <person name="Murphy C."/>
            <person name="Neiman D."/>
            <person name="Pearson M."/>
            <person name="Priest M."/>
            <person name="Roberts A."/>
            <person name="Saif S."/>
            <person name="Shea T."/>
            <person name="Sisk P."/>
            <person name="Sykes S."/>
            <person name="Wortman J."/>
            <person name="Nusbaum C."/>
            <person name="Birren B."/>
        </authorList>
    </citation>
    <scope>NUCLEOTIDE SEQUENCE [LARGE SCALE GENOMIC DNA]</scope>
    <source>
        <strain evidence="1 2">CAMP/Malaysia</strain>
    </source>
</reference>
<proteinExistence type="predicted"/>
<gene>
    <name evidence="1" type="ORF">PFMC_03780</name>
</gene>
<dbReference type="AlphaFoldDB" id="A0A024X606"/>
<dbReference type="Proteomes" id="UP000030694">
    <property type="component" value="Unassembled WGS sequence"/>
</dbReference>
<dbReference type="EMBL" id="KI927530">
    <property type="protein sequence ID" value="ETW60236.1"/>
    <property type="molecule type" value="Genomic_DNA"/>
</dbReference>
<protein>
    <submittedName>
        <fullName evidence="1">Uncharacterized protein</fullName>
    </submittedName>
</protein>